<dbReference type="OrthoDB" id="276323at2759"/>
<gene>
    <name evidence="1" type="ORF">NA56DRAFT_706989</name>
</gene>
<dbReference type="Proteomes" id="UP000235672">
    <property type="component" value="Unassembled WGS sequence"/>
</dbReference>
<sequence>MDILPAWTRFARPRTEPKSGISARWNLTTKLEEMRKFMEQVYHIFVVNSVTIRLYTPVPDTFDTHTSARKLIAEKYNSNTADEPARSSIREHSLAEQPLVTKATLSELAVKKMVHDLKRWHDINFDPDLHFRSNLDCGKGEGIHNGSMISGKQCEAGPKYIRFMGLILTKIHENDAELGLYPLRR</sequence>
<evidence type="ECO:0000313" key="1">
    <source>
        <dbReference type="EMBL" id="PMD18377.1"/>
    </source>
</evidence>
<name>A0A2J6PWJ1_9HELO</name>
<protein>
    <submittedName>
        <fullName evidence="1">Uncharacterized protein</fullName>
    </submittedName>
</protein>
<dbReference type="AlphaFoldDB" id="A0A2J6PWJ1"/>
<dbReference type="EMBL" id="KZ613495">
    <property type="protein sequence ID" value="PMD18377.1"/>
    <property type="molecule type" value="Genomic_DNA"/>
</dbReference>
<accession>A0A2J6PWJ1</accession>
<keyword evidence="2" id="KW-1185">Reference proteome</keyword>
<evidence type="ECO:0000313" key="2">
    <source>
        <dbReference type="Proteomes" id="UP000235672"/>
    </source>
</evidence>
<proteinExistence type="predicted"/>
<reference evidence="1 2" key="1">
    <citation type="submission" date="2016-05" db="EMBL/GenBank/DDBJ databases">
        <title>A degradative enzymes factory behind the ericoid mycorrhizal symbiosis.</title>
        <authorList>
            <consortium name="DOE Joint Genome Institute"/>
            <person name="Martino E."/>
            <person name="Morin E."/>
            <person name="Grelet G."/>
            <person name="Kuo A."/>
            <person name="Kohler A."/>
            <person name="Daghino S."/>
            <person name="Barry K."/>
            <person name="Choi C."/>
            <person name="Cichocki N."/>
            <person name="Clum A."/>
            <person name="Copeland A."/>
            <person name="Hainaut M."/>
            <person name="Haridas S."/>
            <person name="Labutti K."/>
            <person name="Lindquist E."/>
            <person name="Lipzen A."/>
            <person name="Khouja H.-R."/>
            <person name="Murat C."/>
            <person name="Ohm R."/>
            <person name="Olson A."/>
            <person name="Spatafora J."/>
            <person name="Veneault-Fourrey C."/>
            <person name="Henrissat B."/>
            <person name="Grigoriev I."/>
            <person name="Martin F."/>
            <person name="Perotto S."/>
        </authorList>
    </citation>
    <scope>NUCLEOTIDE SEQUENCE [LARGE SCALE GENOMIC DNA]</scope>
    <source>
        <strain evidence="1 2">UAMH 7357</strain>
    </source>
</reference>
<organism evidence="1 2">
    <name type="scientific">Hyaloscypha hepaticicola</name>
    <dbReference type="NCBI Taxonomy" id="2082293"/>
    <lineage>
        <taxon>Eukaryota</taxon>
        <taxon>Fungi</taxon>
        <taxon>Dikarya</taxon>
        <taxon>Ascomycota</taxon>
        <taxon>Pezizomycotina</taxon>
        <taxon>Leotiomycetes</taxon>
        <taxon>Helotiales</taxon>
        <taxon>Hyaloscyphaceae</taxon>
        <taxon>Hyaloscypha</taxon>
    </lineage>
</organism>